<keyword evidence="2" id="KW-1185">Reference proteome</keyword>
<protein>
    <submittedName>
        <fullName evidence="1">Uncharacterized protein</fullName>
    </submittedName>
</protein>
<reference evidence="1" key="1">
    <citation type="submission" date="2023-11" db="EMBL/GenBank/DDBJ databases">
        <authorList>
            <person name="Poullet M."/>
        </authorList>
    </citation>
    <scope>NUCLEOTIDE SEQUENCE</scope>
    <source>
        <strain evidence="1">E1834</strain>
    </source>
</reference>
<comment type="caution">
    <text evidence="1">The sequence shown here is derived from an EMBL/GenBank/DDBJ whole genome shotgun (WGS) entry which is preliminary data.</text>
</comment>
<dbReference type="EMBL" id="CAVMJV010000045">
    <property type="protein sequence ID" value="CAK5081720.1"/>
    <property type="molecule type" value="Genomic_DNA"/>
</dbReference>
<dbReference type="Proteomes" id="UP001497535">
    <property type="component" value="Unassembled WGS sequence"/>
</dbReference>
<evidence type="ECO:0000313" key="2">
    <source>
        <dbReference type="Proteomes" id="UP001497535"/>
    </source>
</evidence>
<proteinExistence type="predicted"/>
<evidence type="ECO:0000313" key="1">
    <source>
        <dbReference type="EMBL" id="CAK5081720.1"/>
    </source>
</evidence>
<sequence length="42" mass="5084">MNELKRELRHLKAIDQQHERESREAYQLLSQQKTSESVINVF</sequence>
<organism evidence="1 2">
    <name type="scientific">Meloidogyne enterolobii</name>
    <name type="common">Root-knot nematode worm</name>
    <name type="synonym">Meloidogyne mayaguensis</name>
    <dbReference type="NCBI Taxonomy" id="390850"/>
    <lineage>
        <taxon>Eukaryota</taxon>
        <taxon>Metazoa</taxon>
        <taxon>Ecdysozoa</taxon>
        <taxon>Nematoda</taxon>
        <taxon>Chromadorea</taxon>
        <taxon>Rhabditida</taxon>
        <taxon>Tylenchina</taxon>
        <taxon>Tylenchomorpha</taxon>
        <taxon>Tylenchoidea</taxon>
        <taxon>Meloidogynidae</taxon>
        <taxon>Meloidogyninae</taxon>
        <taxon>Meloidogyne</taxon>
    </lineage>
</organism>
<name>A0ACB0ZRF7_MELEN</name>
<accession>A0ACB0ZRF7</accession>
<gene>
    <name evidence="1" type="ORF">MENTE1834_LOCUS28956</name>
</gene>